<feature type="compositionally biased region" description="Polar residues" evidence="5">
    <location>
        <begin position="1"/>
        <end position="11"/>
    </location>
</feature>
<keyword evidence="8" id="KW-1185">Reference proteome</keyword>
<dbReference type="SMART" id="SM00066">
    <property type="entry name" value="GAL4"/>
    <property type="match status" value="1"/>
</dbReference>
<accession>A0A316W998</accession>
<dbReference type="CDD" id="cd00067">
    <property type="entry name" value="GAL4"/>
    <property type="match status" value="1"/>
</dbReference>
<evidence type="ECO:0000256" key="1">
    <source>
        <dbReference type="ARBA" id="ARBA00004123"/>
    </source>
</evidence>
<feature type="region of interest" description="Disordered" evidence="5">
    <location>
        <begin position="433"/>
        <end position="490"/>
    </location>
</feature>
<dbReference type="AlphaFoldDB" id="A0A316W998"/>
<feature type="region of interest" description="Disordered" evidence="5">
    <location>
        <begin position="317"/>
        <end position="346"/>
    </location>
</feature>
<dbReference type="InterPro" id="IPR036864">
    <property type="entry name" value="Zn2-C6_fun-type_DNA-bd_sf"/>
</dbReference>
<feature type="compositionally biased region" description="Polar residues" evidence="5">
    <location>
        <begin position="331"/>
        <end position="342"/>
    </location>
</feature>
<feature type="compositionally biased region" description="Polar residues" evidence="5">
    <location>
        <begin position="115"/>
        <end position="132"/>
    </location>
</feature>
<evidence type="ECO:0000259" key="6">
    <source>
        <dbReference type="PROSITE" id="PS50048"/>
    </source>
</evidence>
<feature type="region of interest" description="Disordered" evidence="5">
    <location>
        <begin position="502"/>
        <end position="529"/>
    </location>
</feature>
<feature type="compositionally biased region" description="Basic residues" evidence="5">
    <location>
        <begin position="149"/>
        <end position="159"/>
    </location>
</feature>
<dbReference type="GO" id="GO:0003677">
    <property type="term" value="F:DNA binding"/>
    <property type="evidence" value="ECO:0007669"/>
    <property type="project" value="UniProtKB-KW"/>
</dbReference>
<feature type="region of interest" description="Disordered" evidence="5">
    <location>
        <begin position="182"/>
        <end position="205"/>
    </location>
</feature>
<comment type="subcellular location">
    <subcellularLocation>
        <location evidence="1">Nucleus</location>
    </subcellularLocation>
</comment>
<evidence type="ECO:0000256" key="4">
    <source>
        <dbReference type="ARBA" id="ARBA00023242"/>
    </source>
</evidence>
<dbReference type="SUPFAM" id="SSF57701">
    <property type="entry name" value="Zn2/Cys6 DNA-binding domain"/>
    <property type="match status" value="1"/>
</dbReference>
<evidence type="ECO:0000313" key="7">
    <source>
        <dbReference type="EMBL" id="PWN46134.1"/>
    </source>
</evidence>
<protein>
    <recommendedName>
        <fullName evidence="6">Zn(2)-C6 fungal-type domain-containing protein</fullName>
    </recommendedName>
</protein>
<feature type="compositionally biased region" description="Basic and acidic residues" evidence="5">
    <location>
        <begin position="135"/>
        <end position="147"/>
    </location>
</feature>
<keyword evidence="4" id="KW-0539">Nucleus</keyword>
<feature type="compositionally biased region" description="Polar residues" evidence="5">
    <location>
        <begin position="189"/>
        <end position="205"/>
    </location>
</feature>
<gene>
    <name evidence="7" type="ORF">IE81DRAFT_344196</name>
</gene>
<evidence type="ECO:0000256" key="3">
    <source>
        <dbReference type="ARBA" id="ARBA00023125"/>
    </source>
</evidence>
<dbReference type="Proteomes" id="UP000245783">
    <property type="component" value="Unassembled WGS sequence"/>
</dbReference>
<feature type="compositionally biased region" description="Low complexity" evidence="5">
    <location>
        <begin position="72"/>
        <end position="83"/>
    </location>
</feature>
<dbReference type="Gene3D" id="4.10.240.10">
    <property type="entry name" value="Zn(2)-C6 fungal-type DNA-binding domain"/>
    <property type="match status" value="1"/>
</dbReference>
<dbReference type="InterPro" id="IPR001138">
    <property type="entry name" value="Zn2Cys6_DnaBD"/>
</dbReference>
<dbReference type="PANTHER" id="PTHR46910">
    <property type="entry name" value="TRANSCRIPTION FACTOR PDR1"/>
    <property type="match status" value="1"/>
</dbReference>
<evidence type="ECO:0000313" key="8">
    <source>
        <dbReference type="Proteomes" id="UP000245783"/>
    </source>
</evidence>
<dbReference type="InParanoid" id="A0A316W998"/>
<name>A0A316W998_9BASI</name>
<dbReference type="PROSITE" id="PS50048">
    <property type="entry name" value="ZN2_CY6_FUNGAL_2"/>
    <property type="match status" value="1"/>
</dbReference>
<sequence length="854" mass="93996">MSRQPPGSSSPGIHDDNQQRPARPITLPPLLPLASSQAARHQLRPSGSPWHPDRDDRLVLQAPAPHSAARYSQPQSHPPSSHQFEATRFPALPDNADVAARGSLHAGRRRIPEDSQMSFDSPTQATRSTPWHRTSFAERSEGRDSHNVHSSRWRSHSFSRRQEPSGLPASLLHVDQSGAQNVRTEDATPPNNNAHITSASSSSNPYRNALPGVGVAPHHPLTPPRELGYTHHHSFAAPLAPRDLESHLLPLNQESFSSSKRLRSLSPSRRQMTVHRKGLLGHALHQPHPLQVGYSGQVPLRDADTWHMSANIAANDGPRTFNHGADLSTAERPTSGESSMQKSGKRLRISRACDPCRRRKTKCDVVGVFPGEEGHPESMATNRAESKNDMFILRPCSNCVRARIPCTYLKRAPKRTSVKEYVKELEGRLAALESQRPVRGAPSSEESGSDGDAMQTPAHDVVEPGEDDMGSDTRSGRRPSSNLGALGSQPFATISNSLTQTDTIGDENLHSPGSDLCSEAESNERSRDFEGSMASVNDFHGRPWFHHIATQRAGNEAAKPPGLDTLPARLDHADAAFQGFFKSEIYRALPFLTPSRLAQAADVTRLHITVEHLTSLQARRSDLALPPLQHRDYAWRHRSRLEMHQSLTALEATLIRTGRVTVPPVALLHQSASTVQQTVELLRRRTEEKRAERVFDSDLHLFMVIHRLRQGVESRQHLAAAEAAICAAEAPDDDRAGWSARQTAILLLDEIHRSLFAGGREASESFASRQITSLGGNALDQKSSRVSKVVDLVRNLSHAPAASALDRAILLEMLGFFLPRLAVQDDELAAITDSDSKMDISSSNQADQVRHMRR</sequence>
<keyword evidence="3" id="KW-0238">DNA-binding</keyword>
<dbReference type="PANTHER" id="PTHR46910:SF3">
    <property type="entry name" value="HALOTOLERANCE PROTEIN 9-RELATED"/>
    <property type="match status" value="1"/>
</dbReference>
<dbReference type="RefSeq" id="XP_025373294.1">
    <property type="nucleotide sequence ID" value="XM_025515784.1"/>
</dbReference>
<evidence type="ECO:0000256" key="5">
    <source>
        <dbReference type="SAM" id="MobiDB-lite"/>
    </source>
</evidence>
<dbReference type="EMBL" id="KZ819352">
    <property type="protein sequence ID" value="PWN46134.1"/>
    <property type="molecule type" value="Genomic_DNA"/>
</dbReference>
<proteinExistence type="predicted"/>
<dbReference type="STRING" id="1522189.A0A316W998"/>
<organism evidence="7 8">
    <name type="scientific">Ceraceosorus guamensis</name>
    <dbReference type="NCBI Taxonomy" id="1522189"/>
    <lineage>
        <taxon>Eukaryota</taxon>
        <taxon>Fungi</taxon>
        <taxon>Dikarya</taxon>
        <taxon>Basidiomycota</taxon>
        <taxon>Ustilaginomycotina</taxon>
        <taxon>Exobasidiomycetes</taxon>
        <taxon>Ceraceosorales</taxon>
        <taxon>Ceraceosoraceae</taxon>
        <taxon>Ceraceosorus</taxon>
    </lineage>
</organism>
<feature type="region of interest" description="Disordered" evidence="5">
    <location>
        <begin position="106"/>
        <end position="168"/>
    </location>
</feature>
<dbReference type="GeneID" id="37037654"/>
<evidence type="ECO:0000256" key="2">
    <source>
        <dbReference type="ARBA" id="ARBA00022723"/>
    </source>
</evidence>
<keyword evidence="2" id="KW-0479">Metal-binding</keyword>
<dbReference type="GO" id="GO:0005634">
    <property type="term" value="C:nucleus"/>
    <property type="evidence" value="ECO:0007669"/>
    <property type="project" value="UniProtKB-SubCell"/>
</dbReference>
<dbReference type="GO" id="GO:0000981">
    <property type="term" value="F:DNA-binding transcription factor activity, RNA polymerase II-specific"/>
    <property type="evidence" value="ECO:0007669"/>
    <property type="project" value="InterPro"/>
</dbReference>
<feature type="region of interest" description="Disordered" evidence="5">
    <location>
        <begin position="1"/>
        <end position="85"/>
    </location>
</feature>
<dbReference type="OrthoDB" id="39175at2759"/>
<feature type="domain" description="Zn(2)-C6 fungal-type" evidence="6">
    <location>
        <begin position="352"/>
        <end position="408"/>
    </location>
</feature>
<reference evidence="7 8" key="1">
    <citation type="journal article" date="2018" name="Mol. Biol. Evol.">
        <title>Broad Genomic Sampling Reveals a Smut Pathogenic Ancestry of the Fungal Clade Ustilaginomycotina.</title>
        <authorList>
            <person name="Kijpornyongpan T."/>
            <person name="Mondo S.J."/>
            <person name="Barry K."/>
            <person name="Sandor L."/>
            <person name="Lee J."/>
            <person name="Lipzen A."/>
            <person name="Pangilinan J."/>
            <person name="LaButti K."/>
            <person name="Hainaut M."/>
            <person name="Henrissat B."/>
            <person name="Grigoriev I.V."/>
            <person name="Spatafora J.W."/>
            <person name="Aime M.C."/>
        </authorList>
    </citation>
    <scope>NUCLEOTIDE SEQUENCE [LARGE SCALE GENOMIC DNA]</scope>
    <source>
        <strain evidence="7 8">MCA 4658</strain>
    </source>
</reference>
<dbReference type="InterPro" id="IPR050987">
    <property type="entry name" value="AtrR-like"/>
</dbReference>
<dbReference type="GO" id="GO:0008270">
    <property type="term" value="F:zinc ion binding"/>
    <property type="evidence" value="ECO:0007669"/>
    <property type="project" value="InterPro"/>
</dbReference>